<keyword evidence="2" id="KW-1185">Reference proteome</keyword>
<comment type="caution">
    <text evidence="1">The sequence shown here is derived from an EMBL/GenBank/DDBJ whole genome shotgun (WGS) entry which is preliminary data.</text>
</comment>
<reference evidence="1 2" key="1">
    <citation type="journal article" date="2021" name="Plant Biotechnol. J.">
        <title>Multi-omics assisted identification of the key and species-specific regulatory components of drought-tolerant mechanisms in Gossypium stocksii.</title>
        <authorList>
            <person name="Yu D."/>
            <person name="Ke L."/>
            <person name="Zhang D."/>
            <person name="Wu Y."/>
            <person name="Sun Y."/>
            <person name="Mei J."/>
            <person name="Sun J."/>
            <person name="Sun Y."/>
        </authorList>
    </citation>
    <scope>NUCLEOTIDE SEQUENCE [LARGE SCALE GENOMIC DNA]</scope>
    <source>
        <strain evidence="2">cv. E1</strain>
        <tissue evidence="1">Leaf</tissue>
    </source>
</reference>
<dbReference type="OrthoDB" id="2747330at2759"/>
<name>A0A9D3V1Q0_9ROSI</name>
<sequence>MRYYVSGGMVAFESFAEASEPMLKGVLIIWKFWLYSVATLPVALEMQSPDSFKICCRSSLHLSLTLCFNLIDFI</sequence>
<accession>A0A9D3V1Q0</accession>
<dbReference type="EMBL" id="JAIQCV010000009">
    <property type="protein sequence ID" value="KAH1066603.1"/>
    <property type="molecule type" value="Genomic_DNA"/>
</dbReference>
<organism evidence="1 2">
    <name type="scientific">Gossypium stocksii</name>
    <dbReference type="NCBI Taxonomy" id="47602"/>
    <lineage>
        <taxon>Eukaryota</taxon>
        <taxon>Viridiplantae</taxon>
        <taxon>Streptophyta</taxon>
        <taxon>Embryophyta</taxon>
        <taxon>Tracheophyta</taxon>
        <taxon>Spermatophyta</taxon>
        <taxon>Magnoliopsida</taxon>
        <taxon>eudicotyledons</taxon>
        <taxon>Gunneridae</taxon>
        <taxon>Pentapetalae</taxon>
        <taxon>rosids</taxon>
        <taxon>malvids</taxon>
        <taxon>Malvales</taxon>
        <taxon>Malvaceae</taxon>
        <taxon>Malvoideae</taxon>
        <taxon>Gossypium</taxon>
    </lineage>
</organism>
<proteinExistence type="predicted"/>
<evidence type="ECO:0000313" key="2">
    <source>
        <dbReference type="Proteomes" id="UP000828251"/>
    </source>
</evidence>
<gene>
    <name evidence="1" type="ORF">J1N35_031590</name>
</gene>
<protein>
    <submittedName>
        <fullName evidence="1">Uncharacterized protein</fullName>
    </submittedName>
</protein>
<evidence type="ECO:0000313" key="1">
    <source>
        <dbReference type="EMBL" id="KAH1066603.1"/>
    </source>
</evidence>
<dbReference type="Proteomes" id="UP000828251">
    <property type="component" value="Unassembled WGS sequence"/>
</dbReference>
<dbReference type="AlphaFoldDB" id="A0A9D3V1Q0"/>